<keyword evidence="6" id="KW-1185">Reference proteome</keyword>
<evidence type="ECO:0000259" key="3">
    <source>
        <dbReference type="PROSITE" id="PS50994"/>
    </source>
</evidence>
<gene>
    <name evidence="4" type="primary">pol_4433</name>
    <name evidence="4" type="ORF">NPIL_264601</name>
    <name evidence="5" type="ORF">NPIL_266081</name>
</gene>
<feature type="region of interest" description="Disordered" evidence="2">
    <location>
        <begin position="512"/>
        <end position="549"/>
    </location>
</feature>
<dbReference type="InterPro" id="IPR041588">
    <property type="entry name" value="Integrase_H2C2"/>
</dbReference>
<dbReference type="SUPFAM" id="SSF53098">
    <property type="entry name" value="Ribonuclease H-like"/>
    <property type="match status" value="1"/>
</dbReference>
<dbReference type="EMBL" id="BMAW01076544">
    <property type="protein sequence ID" value="GFU01972.1"/>
    <property type="molecule type" value="Genomic_DNA"/>
</dbReference>
<dbReference type="InterPro" id="IPR001584">
    <property type="entry name" value="Integrase_cat-core"/>
</dbReference>
<evidence type="ECO:0000256" key="2">
    <source>
        <dbReference type="SAM" id="MobiDB-lite"/>
    </source>
</evidence>
<evidence type="ECO:0000313" key="6">
    <source>
        <dbReference type="Proteomes" id="UP000887013"/>
    </source>
</evidence>
<dbReference type="GO" id="GO:0003676">
    <property type="term" value="F:nucleic acid binding"/>
    <property type="evidence" value="ECO:0007669"/>
    <property type="project" value="InterPro"/>
</dbReference>
<protein>
    <recommendedName>
        <fullName evidence="1">RNA-directed DNA polymerase</fullName>
        <ecNumber evidence="1">2.7.7.49</ecNumber>
    </recommendedName>
</protein>
<dbReference type="GO" id="GO:0003964">
    <property type="term" value="F:RNA-directed DNA polymerase activity"/>
    <property type="evidence" value="ECO:0007669"/>
    <property type="project" value="UniProtKB-EC"/>
</dbReference>
<dbReference type="OrthoDB" id="6514696at2759"/>
<dbReference type="EC" id="2.7.7.49" evidence="1"/>
<evidence type="ECO:0000256" key="1">
    <source>
        <dbReference type="ARBA" id="ARBA00012493"/>
    </source>
</evidence>
<dbReference type="PROSITE" id="PS50994">
    <property type="entry name" value="INTEGRASE"/>
    <property type="match status" value="1"/>
</dbReference>
<dbReference type="PANTHER" id="PTHR37984">
    <property type="entry name" value="PROTEIN CBG26694"/>
    <property type="match status" value="1"/>
</dbReference>
<accession>A0A8X6U3F1</accession>
<dbReference type="PANTHER" id="PTHR37984:SF5">
    <property type="entry name" value="PROTEIN NYNRIN-LIKE"/>
    <property type="match status" value="1"/>
</dbReference>
<dbReference type="InterPro" id="IPR036397">
    <property type="entry name" value="RNaseH_sf"/>
</dbReference>
<dbReference type="InterPro" id="IPR012337">
    <property type="entry name" value="RNaseH-like_sf"/>
</dbReference>
<dbReference type="FunFam" id="3.30.420.10:FF:000032">
    <property type="entry name" value="Retrovirus-related Pol polyprotein from transposon 297-like Protein"/>
    <property type="match status" value="1"/>
</dbReference>
<sequence length="549" mass="62923">MGADRIEYLGFLITAEGSRPLPEKVEAIINYKLLSTIHDLRTFLGLINFYRRYLKDAAKTQAALHEVLKGAEKKDRRKVPWTDDTRRNFEKCKTDLVEAALLSFPRTGIPLSLCTVIVADTLSRIESVSTIDYDTIAEKQVHDKELQKLMQESSSLQFKPSTLPSGKTLWCDISTSKIRPYIPEEFRMQMFQQIHGFCHPGVKSTIKQMTEKFIWPEMKKQIGEWAKTCMRCQKSKVNRHTKSKFGVYQIPDGRFSVVHIDLIGPLPPSEGMKYCLTCIDRYSSWIEAVPLPAITAEIVGKAFYNNWICRFGVPAQIITDQGRQFESQLLRCLAAICGAKVSHTTPYHPQCNGKIERQHRTLKSAIKAHNNIRWTESLPTVLLGLRAAIRSDTKHSIAQMMYGTNIKLPGEFFDPPTIKMDQETFVSQLQKCMEKLKPVPSNSVNKHRKIFVHKDLRSCSHVFVRIDRIRKALEPPYQGPYRVVERSENFFTLSMKNNISIDRLKPAYLLVTDKDDKPTPGKQTDGNSDNNQTISRCGRKIKQPVRFRD</sequence>
<feature type="compositionally biased region" description="Basic residues" evidence="2">
    <location>
        <begin position="537"/>
        <end position="549"/>
    </location>
</feature>
<organism evidence="4 6">
    <name type="scientific">Nephila pilipes</name>
    <name type="common">Giant wood spider</name>
    <name type="synonym">Nephila maculata</name>
    <dbReference type="NCBI Taxonomy" id="299642"/>
    <lineage>
        <taxon>Eukaryota</taxon>
        <taxon>Metazoa</taxon>
        <taxon>Ecdysozoa</taxon>
        <taxon>Arthropoda</taxon>
        <taxon>Chelicerata</taxon>
        <taxon>Arachnida</taxon>
        <taxon>Araneae</taxon>
        <taxon>Araneomorphae</taxon>
        <taxon>Entelegynae</taxon>
        <taxon>Araneoidea</taxon>
        <taxon>Nephilidae</taxon>
        <taxon>Nephila</taxon>
    </lineage>
</organism>
<evidence type="ECO:0000313" key="5">
    <source>
        <dbReference type="EMBL" id="GFU01972.1"/>
    </source>
</evidence>
<dbReference type="InterPro" id="IPR043128">
    <property type="entry name" value="Rev_trsase/Diguanyl_cyclase"/>
</dbReference>
<dbReference type="Proteomes" id="UP000887013">
    <property type="component" value="Unassembled WGS sequence"/>
</dbReference>
<evidence type="ECO:0000313" key="4">
    <source>
        <dbReference type="EMBL" id="GFT70795.1"/>
    </source>
</evidence>
<dbReference type="SUPFAM" id="SSF56672">
    <property type="entry name" value="DNA/RNA polymerases"/>
    <property type="match status" value="1"/>
</dbReference>
<comment type="caution">
    <text evidence="4">The sequence shown here is derived from an EMBL/GenBank/DDBJ whole genome shotgun (WGS) entry which is preliminary data.</text>
</comment>
<dbReference type="EMBL" id="BMAW01069827">
    <property type="protein sequence ID" value="GFT70795.1"/>
    <property type="molecule type" value="Genomic_DNA"/>
</dbReference>
<dbReference type="GO" id="GO:0015074">
    <property type="term" value="P:DNA integration"/>
    <property type="evidence" value="ECO:0007669"/>
    <property type="project" value="InterPro"/>
</dbReference>
<dbReference type="AlphaFoldDB" id="A0A8X6U3F1"/>
<feature type="domain" description="Integrase catalytic" evidence="3">
    <location>
        <begin position="247"/>
        <end position="417"/>
    </location>
</feature>
<dbReference type="Gene3D" id="3.30.70.270">
    <property type="match status" value="1"/>
</dbReference>
<dbReference type="Pfam" id="PF17921">
    <property type="entry name" value="Integrase_H2C2"/>
    <property type="match status" value="1"/>
</dbReference>
<dbReference type="InterPro" id="IPR050951">
    <property type="entry name" value="Retrovirus_Pol_polyprotein"/>
</dbReference>
<dbReference type="Gene3D" id="1.10.340.70">
    <property type="match status" value="1"/>
</dbReference>
<dbReference type="InterPro" id="IPR043502">
    <property type="entry name" value="DNA/RNA_pol_sf"/>
</dbReference>
<proteinExistence type="predicted"/>
<dbReference type="GO" id="GO:0042575">
    <property type="term" value="C:DNA polymerase complex"/>
    <property type="evidence" value="ECO:0007669"/>
    <property type="project" value="UniProtKB-ARBA"/>
</dbReference>
<dbReference type="Gene3D" id="3.30.420.10">
    <property type="entry name" value="Ribonuclease H-like superfamily/Ribonuclease H"/>
    <property type="match status" value="1"/>
</dbReference>
<name>A0A8X6U3F1_NEPPI</name>
<reference evidence="4" key="1">
    <citation type="submission" date="2020-08" db="EMBL/GenBank/DDBJ databases">
        <title>Multicomponent nature underlies the extraordinary mechanical properties of spider dragline silk.</title>
        <authorList>
            <person name="Kono N."/>
            <person name="Nakamura H."/>
            <person name="Mori M."/>
            <person name="Yoshida Y."/>
            <person name="Ohtoshi R."/>
            <person name="Malay A.D."/>
            <person name="Moran D.A.P."/>
            <person name="Tomita M."/>
            <person name="Numata K."/>
            <person name="Arakawa K."/>
        </authorList>
    </citation>
    <scope>NUCLEOTIDE SEQUENCE</scope>
</reference>
<feature type="compositionally biased region" description="Polar residues" evidence="2">
    <location>
        <begin position="521"/>
        <end position="535"/>
    </location>
</feature>
<dbReference type="Pfam" id="PF00665">
    <property type="entry name" value="rve"/>
    <property type="match status" value="1"/>
</dbReference>